<organism evidence="1 2">
    <name type="scientific">Rhodococcus jostii</name>
    <dbReference type="NCBI Taxonomy" id="132919"/>
    <lineage>
        <taxon>Bacteria</taxon>
        <taxon>Bacillati</taxon>
        <taxon>Actinomycetota</taxon>
        <taxon>Actinomycetes</taxon>
        <taxon>Mycobacteriales</taxon>
        <taxon>Nocardiaceae</taxon>
        <taxon>Rhodococcus</taxon>
    </lineage>
</organism>
<name>A0A1H4IPT4_RHOJO</name>
<dbReference type="AlphaFoldDB" id="A0A1H4IPT4"/>
<evidence type="ECO:0000313" key="1">
    <source>
        <dbReference type="EMBL" id="SEB35885.1"/>
    </source>
</evidence>
<dbReference type="Proteomes" id="UP000183407">
    <property type="component" value="Unassembled WGS sequence"/>
</dbReference>
<sequence>MLGDGRGAAGTCSRPAEARRIRVEQPELIDAVLASAETIDAASDYGMNLRTLLAGEYVSAKSVGIAASLVAVNARQQQLRAERATLVPGFIAPTGAKVTDLDATVIVSRIIDGRYGAKTLLVLRTDGNQLIKWFATGVRDYEPCQRVRILRATVNDHDTFRDQDQTVVTRAKIEPLDPAA</sequence>
<gene>
    <name evidence="1" type="ORF">SAMN04490220_0338</name>
</gene>
<protein>
    <submittedName>
        <fullName evidence="1">Uncharacterized protein</fullName>
    </submittedName>
</protein>
<evidence type="ECO:0000313" key="2">
    <source>
        <dbReference type="Proteomes" id="UP000183407"/>
    </source>
</evidence>
<dbReference type="RefSeq" id="WP_240319561.1">
    <property type="nucleotide sequence ID" value="NZ_FNTL01000002.1"/>
</dbReference>
<accession>A0A1H4IPT4</accession>
<reference evidence="2" key="1">
    <citation type="submission" date="2016-10" db="EMBL/GenBank/DDBJ databases">
        <authorList>
            <person name="Varghese N."/>
        </authorList>
    </citation>
    <scope>NUCLEOTIDE SEQUENCE [LARGE SCALE GENOMIC DNA]</scope>
    <source>
        <strain evidence="2">DSM 44719</strain>
    </source>
</reference>
<dbReference type="EMBL" id="FNTL01000002">
    <property type="protein sequence ID" value="SEB35885.1"/>
    <property type="molecule type" value="Genomic_DNA"/>
</dbReference>
<proteinExistence type="predicted"/>